<evidence type="ECO:0000313" key="5">
    <source>
        <dbReference type="Proteomes" id="UP000183015"/>
    </source>
</evidence>
<dbReference type="CDD" id="cd04301">
    <property type="entry name" value="NAT_SF"/>
    <property type="match status" value="1"/>
</dbReference>
<gene>
    <name evidence="4" type="ORF">SAMN05414137_1451</name>
</gene>
<dbReference type="Proteomes" id="UP000183015">
    <property type="component" value="Unassembled WGS sequence"/>
</dbReference>
<dbReference type="PANTHER" id="PTHR43877:SF1">
    <property type="entry name" value="ACETYLTRANSFERASE"/>
    <property type="match status" value="1"/>
</dbReference>
<dbReference type="InterPro" id="IPR000182">
    <property type="entry name" value="GNAT_dom"/>
</dbReference>
<dbReference type="OrthoDB" id="1706016at2"/>
<name>A0A1H8AID3_STRJI</name>
<dbReference type="RefSeq" id="WP_075004272.1">
    <property type="nucleotide sequence ID" value="NZ_FOAZ01000045.1"/>
</dbReference>
<keyword evidence="5" id="KW-1185">Reference proteome</keyword>
<dbReference type="AlphaFoldDB" id="A0A1H8AID3"/>
<dbReference type="Gene3D" id="3.40.630.30">
    <property type="match status" value="1"/>
</dbReference>
<dbReference type="STRING" id="235985.SAMN05414137_1451"/>
<dbReference type="PANTHER" id="PTHR43877">
    <property type="entry name" value="AMINOALKYLPHOSPHONATE N-ACETYLTRANSFERASE-RELATED-RELATED"/>
    <property type="match status" value="1"/>
</dbReference>
<dbReference type="Pfam" id="PF00583">
    <property type="entry name" value="Acetyltransf_1"/>
    <property type="match status" value="1"/>
</dbReference>
<dbReference type="GO" id="GO:0016747">
    <property type="term" value="F:acyltransferase activity, transferring groups other than amino-acyl groups"/>
    <property type="evidence" value="ECO:0007669"/>
    <property type="project" value="InterPro"/>
</dbReference>
<organism evidence="4 5">
    <name type="scientific">Streptacidiphilus jiangxiensis</name>
    <dbReference type="NCBI Taxonomy" id="235985"/>
    <lineage>
        <taxon>Bacteria</taxon>
        <taxon>Bacillati</taxon>
        <taxon>Actinomycetota</taxon>
        <taxon>Actinomycetes</taxon>
        <taxon>Kitasatosporales</taxon>
        <taxon>Streptomycetaceae</taxon>
        <taxon>Streptacidiphilus</taxon>
    </lineage>
</organism>
<sequence>MTPRRATPDDAAGLTQLRLIMHQAVKPHCGLDWMPACEAAFARALAEQESMAVFVVDHPDGPGLIASAMGVWHPSLPGPTTTAMRSGEIGSVATDPDHRRRGHARACVAAARDWLVDEGCERVRLTPAPDATALYAALGFAPRDT</sequence>
<dbReference type="InterPro" id="IPR050832">
    <property type="entry name" value="Bact_Acetyltransf"/>
</dbReference>
<dbReference type="eggNOG" id="COG0456">
    <property type="taxonomic scope" value="Bacteria"/>
</dbReference>
<evidence type="ECO:0000256" key="1">
    <source>
        <dbReference type="ARBA" id="ARBA00022679"/>
    </source>
</evidence>
<evidence type="ECO:0000256" key="2">
    <source>
        <dbReference type="ARBA" id="ARBA00023315"/>
    </source>
</evidence>
<keyword evidence="1 4" id="KW-0808">Transferase</keyword>
<dbReference type="InterPro" id="IPR016181">
    <property type="entry name" value="Acyl_CoA_acyltransferase"/>
</dbReference>
<feature type="domain" description="N-acetyltransferase" evidence="3">
    <location>
        <begin position="1"/>
        <end position="145"/>
    </location>
</feature>
<evidence type="ECO:0000313" key="4">
    <source>
        <dbReference type="EMBL" id="SEM69714.1"/>
    </source>
</evidence>
<proteinExistence type="predicted"/>
<dbReference type="SUPFAM" id="SSF55729">
    <property type="entry name" value="Acyl-CoA N-acyltransferases (Nat)"/>
    <property type="match status" value="1"/>
</dbReference>
<evidence type="ECO:0000259" key="3">
    <source>
        <dbReference type="PROSITE" id="PS51186"/>
    </source>
</evidence>
<accession>A0A1H8AID3</accession>
<reference evidence="5" key="1">
    <citation type="submission" date="2016-10" db="EMBL/GenBank/DDBJ databases">
        <authorList>
            <person name="Varghese N."/>
        </authorList>
    </citation>
    <scope>NUCLEOTIDE SEQUENCE [LARGE SCALE GENOMIC DNA]</scope>
    <source>
        <strain evidence="5">DSM 45096 / BCRC 16803 / CGMCC 4.1857 / CIP 109030 / JCM 12277 / KCTC 19219 / NBRC 100920 / 33214</strain>
    </source>
</reference>
<protein>
    <submittedName>
        <fullName evidence="4">Acetyltransferase (GNAT) family protein</fullName>
    </submittedName>
</protein>
<feature type="non-terminal residue" evidence="4">
    <location>
        <position position="145"/>
    </location>
</feature>
<keyword evidence="2" id="KW-0012">Acyltransferase</keyword>
<dbReference type="EMBL" id="FOAZ01000045">
    <property type="protein sequence ID" value="SEM69714.1"/>
    <property type="molecule type" value="Genomic_DNA"/>
</dbReference>
<dbReference type="PROSITE" id="PS51186">
    <property type="entry name" value="GNAT"/>
    <property type="match status" value="1"/>
</dbReference>